<proteinExistence type="predicted"/>
<reference evidence="3" key="1">
    <citation type="submission" date="2016-03" db="EMBL/GenBank/DDBJ databases">
        <authorList>
            <person name="Guldener U."/>
        </authorList>
    </citation>
    <scope>NUCLEOTIDE SEQUENCE [LARGE SCALE GENOMIC DNA]</scope>
</reference>
<protein>
    <submittedName>
        <fullName evidence="2">Uncharacterized protein</fullName>
    </submittedName>
</protein>
<name>A0A1E1MGF9_RHYSE</name>
<keyword evidence="3" id="KW-1185">Reference proteome</keyword>
<sequence>MTKPTPTLGTAQVKDPVRHSTRPPYFFPACLHGFASEPSNELHRALDPAQSDSSYFRSGMAAKDAVRFSRRVGQGDGQETSPLHHVSCQLHFTPSDSYHLHQGYGPNAVMYISMAPLHERHSESSPPTIFSPTRRPVSRKGRNIIMTQETVFGRARLQGSPYVLTASCWHLCYRTTEA</sequence>
<evidence type="ECO:0000313" key="2">
    <source>
        <dbReference type="EMBL" id="CZT48186.1"/>
    </source>
</evidence>
<gene>
    <name evidence="2" type="ORF">RSE6_08852</name>
</gene>
<feature type="region of interest" description="Disordered" evidence="1">
    <location>
        <begin position="1"/>
        <end position="20"/>
    </location>
</feature>
<evidence type="ECO:0000256" key="1">
    <source>
        <dbReference type="SAM" id="MobiDB-lite"/>
    </source>
</evidence>
<evidence type="ECO:0000313" key="3">
    <source>
        <dbReference type="Proteomes" id="UP000177625"/>
    </source>
</evidence>
<feature type="compositionally biased region" description="Polar residues" evidence="1">
    <location>
        <begin position="1"/>
        <end position="10"/>
    </location>
</feature>
<accession>A0A1E1MGF9</accession>
<dbReference type="AlphaFoldDB" id="A0A1E1MGF9"/>
<dbReference type="Proteomes" id="UP000177625">
    <property type="component" value="Unassembled WGS sequence"/>
</dbReference>
<dbReference type="EMBL" id="FJVC01000322">
    <property type="protein sequence ID" value="CZT48186.1"/>
    <property type="molecule type" value="Genomic_DNA"/>
</dbReference>
<organism evidence="2 3">
    <name type="scientific">Rhynchosporium secalis</name>
    <name type="common">Barley scald fungus</name>
    <dbReference type="NCBI Taxonomy" id="38038"/>
    <lineage>
        <taxon>Eukaryota</taxon>
        <taxon>Fungi</taxon>
        <taxon>Dikarya</taxon>
        <taxon>Ascomycota</taxon>
        <taxon>Pezizomycotina</taxon>
        <taxon>Leotiomycetes</taxon>
        <taxon>Helotiales</taxon>
        <taxon>Ploettnerulaceae</taxon>
        <taxon>Rhynchosporium</taxon>
    </lineage>
</organism>